<proteinExistence type="predicted"/>
<protein>
    <submittedName>
        <fullName evidence="1">Uncharacterized protein</fullName>
    </submittedName>
</protein>
<gene>
    <name evidence="1" type="ORF">E2C01_015239</name>
</gene>
<evidence type="ECO:0000313" key="1">
    <source>
        <dbReference type="EMBL" id="MPC22229.1"/>
    </source>
</evidence>
<reference evidence="1 2" key="1">
    <citation type="submission" date="2019-05" db="EMBL/GenBank/DDBJ databases">
        <title>Another draft genome of Portunus trituberculatus and its Hox gene families provides insights of decapod evolution.</title>
        <authorList>
            <person name="Jeong J.-H."/>
            <person name="Song I."/>
            <person name="Kim S."/>
            <person name="Choi T."/>
            <person name="Kim D."/>
            <person name="Ryu S."/>
            <person name="Kim W."/>
        </authorList>
    </citation>
    <scope>NUCLEOTIDE SEQUENCE [LARGE SCALE GENOMIC DNA]</scope>
    <source>
        <tissue evidence="1">Muscle</tissue>
    </source>
</reference>
<keyword evidence="2" id="KW-1185">Reference proteome</keyword>
<name>A0A5B7DMA4_PORTR</name>
<accession>A0A5B7DMA4</accession>
<sequence>MCVTLVVMADTTWECRWRVLALWNRRAVIQLCGRMQSLTSIADCQQLVGLKIEKKKNEEYSAIDCDYQHAIESNVSFAAHAEDLSSCLSRCFEERQVYEC</sequence>
<comment type="caution">
    <text evidence="1">The sequence shown here is derived from an EMBL/GenBank/DDBJ whole genome shotgun (WGS) entry which is preliminary data.</text>
</comment>
<dbReference type="EMBL" id="VSRR010001064">
    <property type="protein sequence ID" value="MPC22229.1"/>
    <property type="molecule type" value="Genomic_DNA"/>
</dbReference>
<dbReference type="AlphaFoldDB" id="A0A5B7DMA4"/>
<dbReference type="Proteomes" id="UP000324222">
    <property type="component" value="Unassembled WGS sequence"/>
</dbReference>
<organism evidence="1 2">
    <name type="scientific">Portunus trituberculatus</name>
    <name type="common">Swimming crab</name>
    <name type="synonym">Neptunus trituberculatus</name>
    <dbReference type="NCBI Taxonomy" id="210409"/>
    <lineage>
        <taxon>Eukaryota</taxon>
        <taxon>Metazoa</taxon>
        <taxon>Ecdysozoa</taxon>
        <taxon>Arthropoda</taxon>
        <taxon>Crustacea</taxon>
        <taxon>Multicrustacea</taxon>
        <taxon>Malacostraca</taxon>
        <taxon>Eumalacostraca</taxon>
        <taxon>Eucarida</taxon>
        <taxon>Decapoda</taxon>
        <taxon>Pleocyemata</taxon>
        <taxon>Brachyura</taxon>
        <taxon>Eubrachyura</taxon>
        <taxon>Portunoidea</taxon>
        <taxon>Portunidae</taxon>
        <taxon>Portuninae</taxon>
        <taxon>Portunus</taxon>
    </lineage>
</organism>
<evidence type="ECO:0000313" key="2">
    <source>
        <dbReference type="Proteomes" id="UP000324222"/>
    </source>
</evidence>